<evidence type="ECO:0000313" key="2">
    <source>
        <dbReference type="EMBL" id="MEQ2226087.1"/>
    </source>
</evidence>
<dbReference type="EMBL" id="JAHRIQ010014383">
    <property type="protein sequence ID" value="MEQ2226087.1"/>
    <property type="molecule type" value="Genomic_DNA"/>
</dbReference>
<feature type="signal peptide" evidence="1">
    <location>
        <begin position="1"/>
        <end position="22"/>
    </location>
</feature>
<evidence type="ECO:0000313" key="3">
    <source>
        <dbReference type="Proteomes" id="UP001482620"/>
    </source>
</evidence>
<name>A0ABV0T3D2_9TELE</name>
<accession>A0ABV0T3D2</accession>
<comment type="caution">
    <text evidence="2">The sequence shown here is derived from an EMBL/GenBank/DDBJ whole genome shotgun (WGS) entry which is preliminary data.</text>
</comment>
<keyword evidence="3" id="KW-1185">Reference proteome</keyword>
<reference evidence="2 3" key="1">
    <citation type="submission" date="2021-06" db="EMBL/GenBank/DDBJ databases">
        <authorList>
            <person name="Palmer J.M."/>
        </authorList>
    </citation>
    <scope>NUCLEOTIDE SEQUENCE [LARGE SCALE GENOMIC DNA]</scope>
    <source>
        <strain evidence="3">if_2019</strain>
        <tissue evidence="2">Muscle</tissue>
    </source>
</reference>
<organism evidence="2 3">
    <name type="scientific">Ilyodon furcidens</name>
    <name type="common">goldbreast splitfin</name>
    <dbReference type="NCBI Taxonomy" id="33524"/>
    <lineage>
        <taxon>Eukaryota</taxon>
        <taxon>Metazoa</taxon>
        <taxon>Chordata</taxon>
        <taxon>Craniata</taxon>
        <taxon>Vertebrata</taxon>
        <taxon>Euteleostomi</taxon>
        <taxon>Actinopterygii</taxon>
        <taxon>Neopterygii</taxon>
        <taxon>Teleostei</taxon>
        <taxon>Neoteleostei</taxon>
        <taxon>Acanthomorphata</taxon>
        <taxon>Ovalentaria</taxon>
        <taxon>Atherinomorphae</taxon>
        <taxon>Cyprinodontiformes</taxon>
        <taxon>Goodeidae</taxon>
        <taxon>Ilyodon</taxon>
    </lineage>
</organism>
<gene>
    <name evidence="2" type="ORF">ILYODFUR_023978</name>
</gene>
<feature type="chain" id="PRO_5046986077" evidence="1">
    <location>
        <begin position="23"/>
        <end position="104"/>
    </location>
</feature>
<evidence type="ECO:0000256" key="1">
    <source>
        <dbReference type="SAM" id="SignalP"/>
    </source>
</evidence>
<sequence length="104" mass="12159">MVSLHLLLSCALYMMFLGQVSSIFYRSGTMLVKTYQILELLPKHEALEMINKFDPINRGAVSYFYKILNNISVDTTNIRRAWEDELVQQICDETWEEGLKNIHD</sequence>
<dbReference type="Proteomes" id="UP001482620">
    <property type="component" value="Unassembled WGS sequence"/>
</dbReference>
<proteinExistence type="predicted"/>
<keyword evidence="1" id="KW-0732">Signal</keyword>
<protein>
    <submittedName>
        <fullName evidence="2">Uncharacterized protein</fullName>
    </submittedName>
</protein>